<dbReference type="Pfam" id="PF01266">
    <property type="entry name" value="DAO"/>
    <property type="match status" value="1"/>
</dbReference>
<dbReference type="GO" id="GO:0008115">
    <property type="term" value="F:sarcosine oxidase activity"/>
    <property type="evidence" value="ECO:0007669"/>
    <property type="project" value="TreeGrafter"/>
</dbReference>
<dbReference type="InterPro" id="IPR006076">
    <property type="entry name" value="FAD-dep_OxRdtase"/>
</dbReference>
<evidence type="ECO:0000256" key="3">
    <source>
        <dbReference type="ARBA" id="ARBA00022630"/>
    </source>
</evidence>
<keyword evidence="4" id="KW-0274">FAD</keyword>
<dbReference type="GO" id="GO:0050031">
    <property type="term" value="F:L-pipecolate oxidase activity"/>
    <property type="evidence" value="ECO:0007669"/>
    <property type="project" value="TreeGrafter"/>
</dbReference>
<dbReference type="EMBL" id="LN483157">
    <property type="protein sequence ID" value="CED83657.1"/>
    <property type="molecule type" value="Genomic_DNA"/>
</dbReference>
<dbReference type="PANTHER" id="PTHR10961">
    <property type="entry name" value="PEROXISOMAL SARCOSINE OXIDASE"/>
    <property type="match status" value="1"/>
</dbReference>
<evidence type="ECO:0000259" key="6">
    <source>
        <dbReference type="Pfam" id="PF01266"/>
    </source>
</evidence>
<accession>A0A0F7SNN7</accession>
<dbReference type="Gene3D" id="3.30.9.10">
    <property type="entry name" value="D-Amino Acid Oxidase, subunit A, domain 2"/>
    <property type="match status" value="1"/>
</dbReference>
<dbReference type="InterPro" id="IPR045170">
    <property type="entry name" value="MTOX"/>
</dbReference>
<dbReference type="SUPFAM" id="SSF51905">
    <property type="entry name" value="FAD/NAD(P)-binding domain"/>
    <property type="match status" value="1"/>
</dbReference>
<protein>
    <submittedName>
        <fullName evidence="7">FAD-dependent oxidoreductase</fullName>
    </submittedName>
</protein>
<sequence length="445" mass="48877">MSDAKKKILIVGSGIFGVSTALAFLKEGGYDVQIIDRSKVLPATDAASTDLNKIIRAGDYADMEFSRLSVEAIDEWKKPEWEGCYHETGVVVLCPSHNKDHFIEQSYKNLLELSIPAKDLKDSSAIVNHFPSHLHPYLSSFEDRTGYHNPCGGWAEAARAVEVGHKMVKNLGGRIDGGKELKELILEGKTCKGVRLVGGEEILADQVIVATGAWTPSIFPSADFGVSSLLTATGQSVAKFQLTPAEVEIHNQFPVIWDFSSGGYVFPPNPEGIIKCAIHHAGYINPREDKGGVSEPRTVNTPGAEAGYISRKMVAALREAVESFYPKLSRKDFIGTRLCWYSDTENGDFLVDHHPKYDGLMFATGGSGHGFKFFPVIGKLVLQRYHNTLSPTLSSRWSFANRGVSLGQDERPDTNRPVLHEQDLITELDYLGPDNAQDVLSKAKL</sequence>
<dbReference type="SUPFAM" id="SSF54373">
    <property type="entry name" value="FAD-linked reductases, C-terminal domain"/>
    <property type="match status" value="1"/>
</dbReference>
<keyword evidence="3" id="KW-0285">Flavoprotein</keyword>
<evidence type="ECO:0000256" key="1">
    <source>
        <dbReference type="ARBA" id="ARBA00001974"/>
    </source>
</evidence>
<dbReference type="GO" id="GO:0004657">
    <property type="term" value="F:proline dehydrogenase activity"/>
    <property type="evidence" value="ECO:0007669"/>
    <property type="project" value="TreeGrafter"/>
</dbReference>
<dbReference type="GO" id="GO:0050660">
    <property type="term" value="F:flavin adenine dinucleotide binding"/>
    <property type="evidence" value="ECO:0007669"/>
    <property type="project" value="InterPro"/>
</dbReference>
<evidence type="ECO:0000313" key="7">
    <source>
        <dbReference type="EMBL" id="CED83657.1"/>
    </source>
</evidence>
<dbReference type="Gene3D" id="3.50.50.60">
    <property type="entry name" value="FAD/NAD(P)-binding domain"/>
    <property type="match status" value="1"/>
</dbReference>
<evidence type="ECO:0000256" key="4">
    <source>
        <dbReference type="ARBA" id="ARBA00022827"/>
    </source>
</evidence>
<feature type="domain" description="FAD dependent oxidoreductase" evidence="6">
    <location>
        <begin position="7"/>
        <end position="383"/>
    </location>
</feature>
<comment type="similarity">
    <text evidence="2">Belongs to the MSOX/MTOX family.</text>
</comment>
<reference evidence="7" key="1">
    <citation type="submission" date="2014-08" db="EMBL/GenBank/DDBJ databases">
        <authorList>
            <person name="Sharma Rahul"/>
            <person name="Thines Marco"/>
        </authorList>
    </citation>
    <scope>NUCLEOTIDE SEQUENCE</scope>
</reference>
<dbReference type="InterPro" id="IPR036188">
    <property type="entry name" value="FAD/NAD-bd_sf"/>
</dbReference>
<dbReference type="PANTHER" id="PTHR10961:SF46">
    <property type="entry name" value="PEROXISOMAL SARCOSINE OXIDASE"/>
    <property type="match status" value="1"/>
</dbReference>
<proteinExistence type="inferred from homology"/>
<evidence type="ECO:0000256" key="2">
    <source>
        <dbReference type="ARBA" id="ARBA00010989"/>
    </source>
</evidence>
<name>A0A0F7SNN7_PHARH</name>
<dbReference type="AlphaFoldDB" id="A0A0F7SNN7"/>
<evidence type="ECO:0000256" key="5">
    <source>
        <dbReference type="ARBA" id="ARBA00023002"/>
    </source>
</evidence>
<organism evidence="7">
    <name type="scientific">Phaffia rhodozyma</name>
    <name type="common">Yeast</name>
    <name type="synonym">Xanthophyllomyces dendrorhous</name>
    <dbReference type="NCBI Taxonomy" id="264483"/>
    <lineage>
        <taxon>Eukaryota</taxon>
        <taxon>Fungi</taxon>
        <taxon>Dikarya</taxon>
        <taxon>Basidiomycota</taxon>
        <taxon>Agaricomycotina</taxon>
        <taxon>Tremellomycetes</taxon>
        <taxon>Cystofilobasidiales</taxon>
        <taxon>Mrakiaceae</taxon>
        <taxon>Phaffia</taxon>
    </lineage>
</organism>
<keyword evidence="5" id="KW-0560">Oxidoreductase</keyword>
<comment type="cofactor">
    <cofactor evidence="1">
        <name>FAD</name>
        <dbReference type="ChEBI" id="CHEBI:57692"/>
    </cofactor>
</comment>